<comment type="subunit">
    <text evidence="7">Homodimer.</text>
</comment>
<reference evidence="12" key="1">
    <citation type="submission" date="2019-09" db="EMBL/GenBank/DDBJ databases">
        <title>Characterisation of the sponge microbiome using genome-centric metagenomics.</title>
        <authorList>
            <person name="Engelberts J.P."/>
            <person name="Robbins S.J."/>
            <person name="De Goeij J.M."/>
            <person name="Aranda M."/>
            <person name="Bell S.C."/>
            <person name="Webster N.S."/>
        </authorList>
    </citation>
    <scope>NUCLEOTIDE SEQUENCE</scope>
    <source>
        <strain evidence="12">SB0675_bin_29</strain>
    </source>
</reference>
<evidence type="ECO:0000256" key="6">
    <source>
        <dbReference type="ARBA" id="ARBA00023211"/>
    </source>
</evidence>
<proteinExistence type="inferred from homology"/>
<comment type="caution">
    <text evidence="12">The sequence shown here is derived from an EMBL/GenBank/DDBJ whole genome shotgun (WGS) entry which is preliminary data.</text>
</comment>
<dbReference type="PANTHER" id="PTHR42916:SF1">
    <property type="entry name" value="PROTEIN PHYLLO, CHLOROPLASTIC"/>
    <property type="match status" value="1"/>
</dbReference>
<dbReference type="CDD" id="cd07037">
    <property type="entry name" value="TPP_PYR_MenD"/>
    <property type="match status" value="1"/>
</dbReference>
<dbReference type="GO" id="GO:0030145">
    <property type="term" value="F:manganese ion binding"/>
    <property type="evidence" value="ECO:0007669"/>
    <property type="project" value="UniProtKB-UniRule"/>
</dbReference>
<dbReference type="Pfam" id="PF02775">
    <property type="entry name" value="TPP_enzyme_C"/>
    <property type="match status" value="1"/>
</dbReference>
<comment type="function">
    <text evidence="7">Catalyzes the thiamine diphosphate-dependent decarboxylation of 2-oxoglutarate and the subsequent addition of the resulting succinic semialdehyde-thiamine pyrophosphate anion to isochorismate to yield 2-succinyl-5-enolpyruvyl-6-hydroxy-3-cyclohexene-1-carboxylate (SEPHCHC).</text>
</comment>
<evidence type="ECO:0000256" key="4">
    <source>
        <dbReference type="ARBA" id="ARBA00022842"/>
    </source>
</evidence>
<sequence length="607" mass="65679">MGRDEVEVPADHPVGGRRADGMSADTGELNPNLQFSEEMVAGLAEAGLKAVCIAPGSRSTPLALAFEAHPCIDSFVHLDERCAGFFALGMAQASGRPVALVCTSGTAALEFHAAVVEAKMAGVPMLVLTADRPPELRHSGANQTIDQVKMYGDQVLWAVDAALPEGNAPDVALRNIRTLAARAYAAADGIRKGPVHVNLPFRKPLEPRIPYGPRYDRGRSSLIQRGVLVATSEQIKEIAEEVCACERGWIVCGPWAGRPPRSLVDAIAKLSRSTGYPVFADPLSGLRFGLHTGSSPIIGSYESFLQHRTGFEAPEVVIRFGAVPTSKYLNEYLEGIAPPFQLHVRSSGVWGDDSHRVSSFLQVDEALFCTMVAERCHRGLGDWGASVLAADEHCQRRQEQFLRANWFDVSAVAAAVKALPDDSSLFVGNSLPVRHLDQFSQPDRKRIHVYGNRGASGIDGIVSSALGAAAADRARPSLLIIGDVSFYHDMNGLMAIRRHGLENVTVLLLNNGGGGVFRRLPIAEDSARFEKLFLTPTGLDFSRAASLYGLAYRCIHEQERITLDEALCASIHDGGPTVIEVRTDGARDEQLRRKLIQSLNDSQEDHS</sequence>
<keyword evidence="4 7" id="KW-0460">Magnesium</keyword>
<dbReference type="InterPro" id="IPR032264">
    <property type="entry name" value="MenD_middle"/>
</dbReference>
<dbReference type="PANTHER" id="PTHR42916">
    <property type="entry name" value="2-SUCCINYL-5-ENOLPYRUVYL-6-HYDROXY-3-CYCLOHEXENE-1-CARBOXYLATE SYNTHASE"/>
    <property type="match status" value="1"/>
</dbReference>
<comment type="cofactor">
    <cofactor evidence="7">
        <name>thiamine diphosphate</name>
        <dbReference type="ChEBI" id="CHEBI:58937"/>
    </cofactor>
    <text evidence="7">Binds 1 thiamine pyrophosphate per subunit.</text>
</comment>
<dbReference type="InterPro" id="IPR029035">
    <property type="entry name" value="DHS-like_NAD/FAD-binding_dom"/>
</dbReference>
<evidence type="ECO:0000256" key="3">
    <source>
        <dbReference type="ARBA" id="ARBA00022723"/>
    </source>
</evidence>
<dbReference type="Pfam" id="PF02776">
    <property type="entry name" value="TPP_enzyme_N"/>
    <property type="match status" value="1"/>
</dbReference>
<comment type="similarity">
    <text evidence="7">Belongs to the TPP enzyme family. MenD subfamily.</text>
</comment>
<dbReference type="AlphaFoldDB" id="A0A6B1G8C3"/>
<dbReference type="InterPro" id="IPR029061">
    <property type="entry name" value="THDP-binding"/>
</dbReference>
<evidence type="ECO:0000256" key="8">
    <source>
        <dbReference type="SAM" id="MobiDB-lite"/>
    </source>
</evidence>
<evidence type="ECO:0000256" key="5">
    <source>
        <dbReference type="ARBA" id="ARBA00023052"/>
    </source>
</evidence>
<evidence type="ECO:0000259" key="10">
    <source>
        <dbReference type="Pfam" id="PF02776"/>
    </source>
</evidence>
<dbReference type="GO" id="GO:0000287">
    <property type="term" value="F:magnesium ion binding"/>
    <property type="evidence" value="ECO:0007669"/>
    <property type="project" value="UniProtKB-UniRule"/>
</dbReference>
<evidence type="ECO:0000259" key="9">
    <source>
        <dbReference type="Pfam" id="PF02775"/>
    </source>
</evidence>
<dbReference type="CDD" id="cd02009">
    <property type="entry name" value="TPP_SHCHC_synthase"/>
    <property type="match status" value="1"/>
</dbReference>
<evidence type="ECO:0000256" key="1">
    <source>
        <dbReference type="ARBA" id="ARBA00022428"/>
    </source>
</evidence>
<feature type="domain" description="Thiamine pyrophosphate enzyme TPP-binding" evidence="9">
    <location>
        <begin position="461"/>
        <end position="581"/>
    </location>
</feature>
<comment type="cofactor">
    <cofactor evidence="7">
        <name>Mg(2+)</name>
        <dbReference type="ChEBI" id="CHEBI:18420"/>
    </cofactor>
    <cofactor evidence="7">
        <name>Mn(2+)</name>
        <dbReference type="ChEBI" id="CHEBI:29035"/>
    </cofactor>
</comment>
<keyword evidence="6 7" id="KW-0464">Manganese</keyword>
<accession>A0A6B1G8C3</accession>
<feature type="compositionally biased region" description="Basic and acidic residues" evidence="8">
    <location>
        <begin position="1"/>
        <end position="10"/>
    </location>
</feature>
<dbReference type="GO" id="GO:0030976">
    <property type="term" value="F:thiamine pyrophosphate binding"/>
    <property type="evidence" value="ECO:0007669"/>
    <property type="project" value="UniProtKB-UniRule"/>
</dbReference>
<protein>
    <recommendedName>
        <fullName evidence="7">2-succinyl-5-enolpyruvyl-6-hydroxy-3-cyclohexene-1-carboxylate synthase</fullName>
        <shortName evidence="7">SEPHCHC synthase</shortName>
        <ecNumber evidence="7">2.2.1.9</ecNumber>
    </recommendedName>
    <alternativeName>
        <fullName evidence="7">Menaquinone biosynthesis protein MenD</fullName>
    </alternativeName>
</protein>
<feature type="domain" description="Thiamine pyrophosphate enzyme N-terminal TPP-binding" evidence="10">
    <location>
        <begin position="36"/>
        <end position="150"/>
    </location>
</feature>
<comment type="pathway">
    <text evidence="7">Quinol/quinone metabolism; menaquinone biosynthesis.</text>
</comment>
<keyword evidence="1 7" id="KW-0474">Menaquinone biosynthesis</keyword>
<evidence type="ECO:0000256" key="7">
    <source>
        <dbReference type="HAMAP-Rule" id="MF_01659"/>
    </source>
</evidence>
<dbReference type="SUPFAM" id="SSF52467">
    <property type="entry name" value="DHS-like NAD/FAD-binding domain"/>
    <property type="match status" value="1"/>
</dbReference>
<dbReference type="UniPathway" id="UPA00079"/>
<evidence type="ECO:0000259" key="11">
    <source>
        <dbReference type="Pfam" id="PF16582"/>
    </source>
</evidence>
<dbReference type="EC" id="2.2.1.9" evidence="7"/>
<gene>
    <name evidence="7 12" type="primary">menD</name>
    <name evidence="12" type="ORF">F4148_17245</name>
</gene>
<feature type="region of interest" description="Disordered" evidence="8">
    <location>
        <begin position="1"/>
        <end position="28"/>
    </location>
</feature>
<dbReference type="EMBL" id="VYDA01000611">
    <property type="protein sequence ID" value="MYH63415.1"/>
    <property type="molecule type" value="Genomic_DNA"/>
</dbReference>
<comment type="catalytic activity">
    <reaction evidence="7">
        <text>isochorismate + 2-oxoglutarate + H(+) = 5-enolpyruvoyl-6-hydroxy-2-succinyl-cyclohex-3-ene-1-carboxylate + CO2</text>
        <dbReference type="Rhea" id="RHEA:25593"/>
        <dbReference type="ChEBI" id="CHEBI:15378"/>
        <dbReference type="ChEBI" id="CHEBI:16526"/>
        <dbReference type="ChEBI" id="CHEBI:16810"/>
        <dbReference type="ChEBI" id="CHEBI:29780"/>
        <dbReference type="ChEBI" id="CHEBI:58818"/>
        <dbReference type="EC" id="2.2.1.9"/>
    </reaction>
</comment>
<organism evidence="12">
    <name type="scientific">Caldilineaceae bacterium SB0675_bin_29</name>
    <dbReference type="NCBI Taxonomy" id="2605266"/>
    <lineage>
        <taxon>Bacteria</taxon>
        <taxon>Bacillati</taxon>
        <taxon>Chloroflexota</taxon>
        <taxon>Caldilineae</taxon>
        <taxon>Caldilineales</taxon>
        <taxon>Caldilineaceae</taxon>
    </lineage>
</organism>
<dbReference type="GO" id="GO:0009234">
    <property type="term" value="P:menaquinone biosynthetic process"/>
    <property type="evidence" value="ECO:0007669"/>
    <property type="project" value="UniProtKB-UniRule"/>
</dbReference>
<dbReference type="Pfam" id="PF16582">
    <property type="entry name" value="TPP_enzyme_M_2"/>
    <property type="match status" value="1"/>
</dbReference>
<dbReference type="InterPro" id="IPR004433">
    <property type="entry name" value="MenaQ_synth_MenD"/>
</dbReference>
<name>A0A6B1G8C3_9CHLR</name>
<dbReference type="NCBIfam" id="TIGR00173">
    <property type="entry name" value="menD"/>
    <property type="match status" value="1"/>
</dbReference>
<dbReference type="Gene3D" id="3.40.50.970">
    <property type="match status" value="2"/>
</dbReference>
<evidence type="ECO:0000256" key="2">
    <source>
        <dbReference type="ARBA" id="ARBA00022679"/>
    </source>
</evidence>
<feature type="domain" description="Menaquinone biosynthesis protein MenD middle" evidence="11">
    <location>
        <begin position="247"/>
        <end position="427"/>
    </location>
</feature>
<dbReference type="InterPro" id="IPR011766">
    <property type="entry name" value="TPP_enzyme_TPP-bd"/>
</dbReference>
<evidence type="ECO:0000313" key="12">
    <source>
        <dbReference type="EMBL" id="MYH63415.1"/>
    </source>
</evidence>
<dbReference type="InterPro" id="IPR012001">
    <property type="entry name" value="Thiamin_PyroP_enz_TPP-bd_dom"/>
</dbReference>
<comment type="pathway">
    <text evidence="7">Quinol/quinone metabolism; 1,4-dihydroxy-2-naphthoate biosynthesis; 1,4-dihydroxy-2-naphthoate from chorismate: step 2/7.</text>
</comment>
<keyword evidence="2 7" id="KW-0808">Transferase</keyword>
<dbReference type="HAMAP" id="MF_01659">
    <property type="entry name" value="MenD"/>
    <property type="match status" value="1"/>
</dbReference>
<keyword evidence="5 7" id="KW-0786">Thiamine pyrophosphate</keyword>
<keyword evidence="3 7" id="KW-0479">Metal-binding</keyword>
<dbReference type="SUPFAM" id="SSF52518">
    <property type="entry name" value="Thiamin diphosphate-binding fold (THDP-binding)"/>
    <property type="match status" value="2"/>
</dbReference>
<dbReference type="UniPathway" id="UPA01057">
    <property type="reaction ID" value="UER00164"/>
</dbReference>
<dbReference type="PIRSF" id="PIRSF004983">
    <property type="entry name" value="MenD"/>
    <property type="match status" value="1"/>
</dbReference>
<dbReference type="GO" id="GO:0070204">
    <property type="term" value="F:2-succinyl-5-enolpyruvyl-6-hydroxy-3-cyclohexene-1-carboxylic-acid synthase activity"/>
    <property type="evidence" value="ECO:0007669"/>
    <property type="project" value="UniProtKB-UniRule"/>
</dbReference>
<dbReference type="Gene3D" id="3.40.50.1220">
    <property type="entry name" value="TPP-binding domain"/>
    <property type="match status" value="1"/>
</dbReference>